<dbReference type="PANTHER" id="PTHR22792">
    <property type="entry name" value="LUPUS LA PROTEIN-RELATED"/>
    <property type="match status" value="1"/>
</dbReference>
<dbReference type="Gene3D" id="1.10.10.10">
    <property type="entry name" value="Winged helix-like DNA-binding domain superfamily/Winged helix DNA-binding domain"/>
    <property type="match status" value="1"/>
</dbReference>
<comment type="caution">
    <text evidence="8">The sequence shown here is derived from an EMBL/GenBank/DDBJ whole genome shotgun (WGS) entry which is preliminary data.</text>
</comment>
<evidence type="ECO:0000313" key="9">
    <source>
        <dbReference type="Proteomes" id="UP000722485"/>
    </source>
</evidence>
<dbReference type="InterPro" id="IPR036388">
    <property type="entry name" value="WH-like_DNA-bd_sf"/>
</dbReference>
<dbReference type="CDD" id="cd08029">
    <property type="entry name" value="LA_like_fungal"/>
    <property type="match status" value="1"/>
</dbReference>
<dbReference type="PANTHER" id="PTHR22792:SF140">
    <property type="entry name" value="ACHILLES, ISOFORM A"/>
    <property type="match status" value="1"/>
</dbReference>
<dbReference type="PROSITE" id="PS50961">
    <property type="entry name" value="HTH_LA"/>
    <property type="match status" value="1"/>
</dbReference>
<dbReference type="Pfam" id="PF05383">
    <property type="entry name" value="La"/>
    <property type="match status" value="1"/>
</dbReference>
<feature type="region of interest" description="Disordered" evidence="5">
    <location>
        <begin position="379"/>
        <end position="411"/>
    </location>
</feature>
<feature type="compositionally biased region" description="Basic and acidic residues" evidence="5">
    <location>
        <begin position="125"/>
        <end position="173"/>
    </location>
</feature>
<keyword evidence="2 4" id="KW-0694">RNA-binding</keyword>
<evidence type="ECO:0000259" key="7">
    <source>
        <dbReference type="PROSITE" id="PS50961"/>
    </source>
</evidence>
<sequence>MLQKLPRRLIAHIKAWNASGFSAKTATEWGWIRAAAGSGQVGGQHAPDAAGGEIAASPVDSTIPALSLSSRTPSHALSSLDPPRILIASVASSSLIPPPTRAVEMSEADATTKPVEAVQPEAAPVEEKPVEQTEEKVEEKTEEKADSTEEKPVEEKPTEGSDSKLLKTTAKIDYENHRNNRKFDPASREVTDDPVAIRKQVEFYFGDYNFPQDKFMWESCGGAENKPMKLKTIHSFKRMRTFQPYSAIVAAIKESTVLDLSGEEGEEEVKRKEPYKPMTTAKAKIEAATVYVKGFGDETPNTQFDLETYFAQYGEVKGLKLRRTNENLFKGSAFITFADEETSTKFLALDPAPKWKEHELKIMSKKAYCDEKNDLIRQGKLEPNASNPKKFYEGKDGNNRNARGRGRGGADEVAVVAEVAVAAEAAAGGNRDGGRDRDGPRDRNAERKENETKHSSNDTMPRIQSTAETNGKRSRDDDGASGEPAAKKVDVKQD</sequence>
<dbReference type="Proteomes" id="UP000722485">
    <property type="component" value="Unassembled WGS sequence"/>
</dbReference>
<dbReference type="InterPro" id="IPR006630">
    <property type="entry name" value="La_HTH"/>
</dbReference>
<dbReference type="GO" id="GO:0003729">
    <property type="term" value="F:mRNA binding"/>
    <property type="evidence" value="ECO:0007669"/>
    <property type="project" value="TreeGrafter"/>
</dbReference>
<dbReference type="AlphaFoldDB" id="A0A9P5LCI1"/>
<dbReference type="PRINTS" id="PR00302">
    <property type="entry name" value="LUPUSLA"/>
</dbReference>
<dbReference type="CDD" id="cd12291">
    <property type="entry name" value="RRM1_La"/>
    <property type="match status" value="1"/>
</dbReference>
<dbReference type="InterPro" id="IPR036390">
    <property type="entry name" value="WH_DNA-bd_sf"/>
</dbReference>
<evidence type="ECO:0000256" key="1">
    <source>
        <dbReference type="ARBA" id="ARBA00004123"/>
    </source>
</evidence>
<dbReference type="InterPro" id="IPR035979">
    <property type="entry name" value="RBD_domain_sf"/>
</dbReference>
<proteinExistence type="predicted"/>
<dbReference type="OrthoDB" id="439993at2759"/>
<dbReference type="InterPro" id="IPR012677">
    <property type="entry name" value="Nucleotide-bd_a/b_plait_sf"/>
</dbReference>
<feature type="domain" description="HTH La-type RNA-binding" evidence="7">
    <location>
        <begin position="187"/>
        <end position="277"/>
    </location>
</feature>
<feature type="region of interest" description="Disordered" evidence="5">
    <location>
        <begin position="117"/>
        <end position="173"/>
    </location>
</feature>
<evidence type="ECO:0000259" key="6">
    <source>
        <dbReference type="PROSITE" id="PS50102"/>
    </source>
</evidence>
<evidence type="ECO:0000256" key="4">
    <source>
        <dbReference type="PROSITE-ProRule" id="PRU00332"/>
    </source>
</evidence>
<dbReference type="SUPFAM" id="SSF54928">
    <property type="entry name" value="RNA-binding domain, RBD"/>
    <property type="match status" value="1"/>
</dbReference>
<protein>
    <submittedName>
        <fullName evidence="8">Uncharacterized protein</fullName>
    </submittedName>
</protein>
<dbReference type="SMART" id="SM00360">
    <property type="entry name" value="RRM"/>
    <property type="match status" value="1"/>
</dbReference>
<feature type="compositionally biased region" description="Basic and acidic residues" evidence="5">
    <location>
        <begin position="485"/>
        <end position="494"/>
    </location>
</feature>
<dbReference type="InterPro" id="IPR045180">
    <property type="entry name" value="La_dom_prot"/>
</dbReference>
<feature type="region of interest" description="Disordered" evidence="5">
    <location>
        <begin position="423"/>
        <end position="494"/>
    </location>
</feature>
<organism evidence="8 9">
    <name type="scientific">Cylindrodendrum hubeiense</name>
    <dbReference type="NCBI Taxonomy" id="595255"/>
    <lineage>
        <taxon>Eukaryota</taxon>
        <taxon>Fungi</taxon>
        <taxon>Dikarya</taxon>
        <taxon>Ascomycota</taxon>
        <taxon>Pezizomycotina</taxon>
        <taxon>Sordariomycetes</taxon>
        <taxon>Hypocreomycetidae</taxon>
        <taxon>Hypocreales</taxon>
        <taxon>Nectriaceae</taxon>
        <taxon>Cylindrodendrum</taxon>
    </lineage>
</organism>
<dbReference type="GO" id="GO:0005634">
    <property type="term" value="C:nucleus"/>
    <property type="evidence" value="ECO:0007669"/>
    <property type="project" value="UniProtKB-SubCell"/>
</dbReference>
<dbReference type="GO" id="GO:1990904">
    <property type="term" value="C:ribonucleoprotein complex"/>
    <property type="evidence" value="ECO:0007669"/>
    <property type="project" value="InterPro"/>
</dbReference>
<evidence type="ECO:0000256" key="5">
    <source>
        <dbReference type="SAM" id="MobiDB-lite"/>
    </source>
</evidence>
<accession>A0A9P5LCI1</accession>
<dbReference type="InterPro" id="IPR000504">
    <property type="entry name" value="RRM_dom"/>
</dbReference>
<keyword evidence="9" id="KW-1185">Reference proteome</keyword>
<evidence type="ECO:0000256" key="2">
    <source>
        <dbReference type="ARBA" id="ARBA00022884"/>
    </source>
</evidence>
<dbReference type="PROSITE" id="PS50102">
    <property type="entry name" value="RRM"/>
    <property type="match status" value="1"/>
</dbReference>
<reference evidence="8" key="1">
    <citation type="submission" date="2020-03" db="EMBL/GenBank/DDBJ databases">
        <title>Draft Genome Sequence of Cylindrodendrum hubeiense.</title>
        <authorList>
            <person name="Buettner E."/>
            <person name="Kellner H."/>
        </authorList>
    </citation>
    <scope>NUCLEOTIDE SEQUENCE</scope>
    <source>
        <strain evidence="8">IHI 201604</strain>
    </source>
</reference>
<dbReference type="Pfam" id="PF00076">
    <property type="entry name" value="RRM_1"/>
    <property type="match status" value="1"/>
</dbReference>
<evidence type="ECO:0000313" key="8">
    <source>
        <dbReference type="EMBL" id="KAF7544063.1"/>
    </source>
</evidence>
<feature type="domain" description="RRM" evidence="6">
    <location>
        <begin position="288"/>
        <end position="367"/>
    </location>
</feature>
<feature type="compositionally biased region" description="Polar residues" evidence="5">
    <location>
        <begin position="457"/>
        <end position="469"/>
    </location>
</feature>
<keyword evidence="3" id="KW-0539">Nucleus</keyword>
<gene>
    <name evidence="8" type="ORF">G7Z17_g10246</name>
</gene>
<name>A0A9P5LCI1_9HYPO</name>
<dbReference type="InterPro" id="IPR002344">
    <property type="entry name" value="Lupus_La"/>
</dbReference>
<evidence type="ECO:0000256" key="3">
    <source>
        <dbReference type="ARBA" id="ARBA00023242"/>
    </source>
</evidence>
<dbReference type="SMART" id="SM00715">
    <property type="entry name" value="LA"/>
    <property type="match status" value="1"/>
</dbReference>
<comment type="subcellular location">
    <subcellularLocation>
        <location evidence="1">Nucleus</location>
    </subcellularLocation>
</comment>
<dbReference type="SUPFAM" id="SSF46785">
    <property type="entry name" value="Winged helix' DNA-binding domain"/>
    <property type="match status" value="1"/>
</dbReference>
<dbReference type="GO" id="GO:0006396">
    <property type="term" value="P:RNA processing"/>
    <property type="evidence" value="ECO:0007669"/>
    <property type="project" value="InterPro"/>
</dbReference>
<dbReference type="EMBL" id="JAANBB010000324">
    <property type="protein sequence ID" value="KAF7544063.1"/>
    <property type="molecule type" value="Genomic_DNA"/>
</dbReference>
<dbReference type="Gene3D" id="3.30.70.330">
    <property type="match status" value="1"/>
</dbReference>
<feature type="compositionally biased region" description="Basic and acidic residues" evidence="5">
    <location>
        <begin position="432"/>
        <end position="456"/>
    </location>
</feature>